<dbReference type="Proteomes" id="UP001152797">
    <property type="component" value="Unassembled WGS sequence"/>
</dbReference>
<dbReference type="GO" id="GO:0008710">
    <property type="term" value="F:8-amino-7-oxononanoate synthase activity"/>
    <property type="evidence" value="ECO:0007669"/>
    <property type="project" value="UniProtKB-EC"/>
</dbReference>
<dbReference type="OrthoDB" id="10263824at2759"/>
<evidence type="ECO:0000259" key="13">
    <source>
        <dbReference type="Pfam" id="PF00155"/>
    </source>
</evidence>
<evidence type="ECO:0000256" key="6">
    <source>
        <dbReference type="ARBA" id="ARBA00022679"/>
    </source>
</evidence>
<dbReference type="InterPro" id="IPR018551">
    <property type="entry name" value="DUF2007"/>
</dbReference>
<dbReference type="PANTHER" id="PTHR13693:SF100">
    <property type="entry name" value="8-AMINO-7-OXONONANOATE SYNTHASE"/>
    <property type="match status" value="1"/>
</dbReference>
<dbReference type="InterPro" id="IPR015422">
    <property type="entry name" value="PyrdxlP-dep_Trfase_small"/>
</dbReference>
<dbReference type="EMBL" id="CAMXCT020000001">
    <property type="protein sequence ID" value="CAL1124932.1"/>
    <property type="molecule type" value="Genomic_DNA"/>
</dbReference>
<keyword evidence="7" id="KW-0093">Biotin biosynthesis</keyword>
<dbReference type="PROSITE" id="PS00599">
    <property type="entry name" value="AA_TRANSFER_CLASS_2"/>
    <property type="match status" value="1"/>
</dbReference>
<dbReference type="EMBL" id="CAMXCT010000001">
    <property type="protein sequence ID" value="CAI3971557.1"/>
    <property type="molecule type" value="Genomic_DNA"/>
</dbReference>
<evidence type="ECO:0000256" key="10">
    <source>
        <dbReference type="ARBA" id="ARBA00033381"/>
    </source>
</evidence>
<evidence type="ECO:0000256" key="5">
    <source>
        <dbReference type="ARBA" id="ARBA00013187"/>
    </source>
</evidence>
<comment type="caution">
    <text evidence="15">The sequence shown here is derived from an EMBL/GenBank/DDBJ whole genome shotgun (WGS) entry which is preliminary data.</text>
</comment>
<protein>
    <recommendedName>
        <fullName evidence="5">8-amino-7-oxononanoate synthase</fullName>
        <ecNumber evidence="5">2.3.1.47</ecNumber>
    </recommendedName>
    <alternativeName>
        <fullName evidence="9">7-keto-8-amino-pelargonic acid synthase</fullName>
    </alternativeName>
    <alternativeName>
        <fullName evidence="10">8-amino-7-ketopelargonate synthase</fullName>
    </alternativeName>
</protein>
<comment type="subunit">
    <text evidence="4">Homodimer.</text>
</comment>
<evidence type="ECO:0000256" key="12">
    <source>
        <dbReference type="RuleBase" id="RU003693"/>
    </source>
</evidence>
<dbReference type="GO" id="GO:0009102">
    <property type="term" value="P:biotin biosynthetic process"/>
    <property type="evidence" value="ECO:0007669"/>
    <property type="project" value="UniProtKB-KW"/>
</dbReference>
<comment type="cofactor">
    <cofactor evidence="1 12">
        <name>pyridoxal 5'-phosphate</name>
        <dbReference type="ChEBI" id="CHEBI:597326"/>
    </cofactor>
</comment>
<dbReference type="AlphaFoldDB" id="A0A9P1FF51"/>
<evidence type="ECO:0000313" key="15">
    <source>
        <dbReference type="EMBL" id="CAI3971557.1"/>
    </source>
</evidence>
<comment type="similarity">
    <text evidence="3">Belongs to the class-II pyridoxal-phosphate-dependent aminotransferase family. BioF subfamily.</text>
</comment>
<dbReference type="Gene3D" id="3.40.640.10">
    <property type="entry name" value="Type I PLP-dependent aspartate aminotransferase-like (Major domain)"/>
    <property type="match status" value="1"/>
</dbReference>
<reference evidence="15" key="1">
    <citation type="submission" date="2022-10" db="EMBL/GenBank/DDBJ databases">
        <authorList>
            <person name="Chen Y."/>
            <person name="Dougan E. K."/>
            <person name="Chan C."/>
            <person name="Rhodes N."/>
            <person name="Thang M."/>
        </authorList>
    </citation>
    <scope>NUCLEOTIDE SEQUENCE</scope>
</reference>
<evidence type="ECO:0000313" key="16">
    <source>
        <dbReference type="EMBL" id="CAL1124932.1"/>
    </source>
</evidence>
<dbReference type="PANTHER" id="PTHR13693">
    <property type="entry name" value="CLASS II AMINOTRANSFERASE/8-AMINO-7-OXONONANOATE SYNTHASE"/>
    <property type="match status" value="1"/>
</dbReference>
<evidence type="ECO:0000256" key="4">
    <source>
        <dbReference type="ARBA" id="ARBA00011738"/>
    </source>
</evidence>
<evidence type="ECO:0000256" key="3">
    <source>
        <dbReference type="ARBA" id="ARBA00010008"/>
    </source>
</evidence>
<dbReference type="EC" id="2.3.1.47" evidence="5"/>
<keyword evidence="17" id="KW-1185">Reference proteome</keyword>
<dbReference type="Pfam" id="PF00155">
    <property type="entry name" value="Aminotran_1_2"/>
    <property type="match status" value="1"/>
</dbReference>
<comment type="catalytic activity">
    <reaction evidence="11">
        <text>6-carboxyhexanoyl-[ACP] + L-alanine + H(+) = (8S)-8-amino-7-oxononanoate + holo-[ACP] + CO2</text>
        <dbReference type="Rhea" id="RHEA:42288"/>
        <dbReference type="Rhea" id="RHEA-COMP:9685"/>
        <dbReference type="Rhea" id="RHEA-COMP:9955"/>
        <dbReference type="ChEBI" id="CHEBI:15378"/>
        <dbReference type="ChEBI" id="CHEBI:16526"/>
        <dbReference type="ChEBI" id="CHEBI:57972"/>
        <dbReference type="ChEBI" id="CHEBI:64479"/>
        <dbReference type="ChEBI" id="CHEBI:78846"/>
        <dbReference type="ChEBI" id="CHEBI:149468"/>
        <dbReference type="EC" id="2.3.1.47"/>
    </reaction>
</comment>
<evidence type="ECO:0000259" key="14">
    <source>
        <dbReference type="Pfam" id="PF09413"/>
    </source>
</evidence>
<keyword evidence="6" id="KW-0808">Transferase</keyword>
<evidence type="ECO:0000256" key="11">
    <source>
        <dbReference type="ARBA" id="ARBA00047715"/>
    </source>
</evidence>
<proteinExistence type="inferred from homology"/>
<evidence type="ECO:0000313" key="17">
    <source>
        <dbReference type="Proteomes" id="UP001152797"/>
    </source>
</evidence>
<gene>
    <name evidence="15" type="ORF">C1SCF055_LOCUS147</name>
</gene>
<dbReference type="Gene3D" id="3.30.70.790">
    <property type="entry name" value="UreE, C-terminal domain"/>
    <property type="match status" value="1"/>
</dbReference>
<dbReference type="InterPro" id="IPR001917">
    <property type="entry name" value="Aminotrans_II_pyridoxalP_BS"/>
</dbReference>
<evidence type="ECO:0000256" key="8">
    <source>
        <dbReference type="ARBA" id="ARBA00022898"/>
    </source>
</evidence>
<evidence type="ECO:0000256" key="1">
    <source>
        <dbReference type="ARBA" id="ARBA00001933"/>
    </source>
</evidence>
<organism evidence="15">
    <name type="scientific">Cladocopium goreaui</name>
    <dbReference type="NCBI Taxonomy" id="2562237"/>
    <lineage>
        <taxon>Eukaryota</taxon>
        <taxon>Sar</taxon>
        <taxon>Alveolata</taxon>
        <taxon>Dinophyceae</taxon>
        <taxon>Suessiales</taxon>
        <taxon>Symbiodiniaceae</taxon>
        <taxon>Cladocopium</taxon>
    </lineage>
</organism>
<dbReference type="InterPro" id="IPR050087">
    <property type="entry name" value="AON_synthase_class-II"/>
</dbReference>
<evidence type="ECO:0000256" key="9">
    <source>
        <dbReference type="ARBA" id="ARBA00032610"/>
    </source>
</evidence>
<dbReference type="Gene3D" id="3.90.1150.10">
    <property type="entry name" value="Aspartate Aminotransferase, domain 1"/>
    <property type="match status" value="1"/>
</dbReference>
<dbReference type="Pfam" id="PF09413">
    <property type="entry name" value="DUF2007"/>
    <property type="match status" value="1"/>
</dbReference>
<feature type="domain" description="Aminotransferase class I/classII large" evidence="13">
    <location>
        <begin position="53"/>
        <end position="364"/>
    </location>
</feature>
<dbReference type="InterPro" id="IPR004839">
    <property type="entry name" value="Aminotransferase_I/II_large"/>
</dbReference>
<dbReference type="EMBL" id="CAMXCT030000001">
    <property type="protein sequence ID" value="CAL4758869.1"/>
    <property type="molecule type" value="Genomic_DNA"/>
</dbReference>
<sequence length="458" mass="49103">MAGSLVSSTNVQARSALDWIDEALVELDAAQLLRRLRINERLGPVRCRIDGRELIDFGSNDYLGLAAEPRVIEAAGANHAHWGSAASPLVGGHTPSHERLARKLAEFEGTEAALVFASGYAANVGAITSLVGKGDVIYSDELNHASIIDGCRLSRAAIRPYPHGNATALAELMADDSVTGRRLIVTDSLFSMDGDAAPLVELAELADKHGAMLMVDEAHATGVFGRTGRGLCEELAIEDRVHIRVGTLSKALGSVGGFVSGRRSLIDWLINRARPYVFSTAHPAAACEAAEEALSILMAQPERGHELQARAAKLREKLYSQGWNLGPSSSQVIPLIVGGAETALELSQALFQQGFFVPAIRPPSENTVMADHSHDLVVLTTASNEGDAKLITEVLEEEGIHATVDGEFASGFLADAPMTVRVLVQKDDEAKAKETLQRIRDEDDRIDWSKVDVGEPED</sequence>
<reference evidence="16" key="2">
    <citation type="submission" date="2024-04" db="EMBL/GenBank/DDBJ databases">
        <authorList>
            <person name="Chen Y."/>
            <person name="Shah S."/>
            <person name="Dougan E. K."/>
            <person name="Thang M."/>
            <person name="Chan C."/>
        </authorList>
    </citation>
    <scope>NUCLEOTIDE SEQUENCE [LARGE SCALE GENOMIC DNA]</scope>
</reference>
<dbReference type="InterPro" id="IPR015424">
    <property type="entry name" value="PyrdxlP-dep_Trfase"/>
</dbReference>
<name>A0A9P1FF51_9DINO</name>
<comment type="pathway">
    <text evidence="2">Cofactor biosynthesis; biotin biosynthesis.</text>
</comment>
<feature type="domain" description="DUF2007" evidence="14">
    <location>
        <begin position="379"/>
        <end position="439"/>
    </location>
</feature>
<keyword evidence="8 12" id="KW-0663">Pyridoxal phosphate</keyword>
<evidence type="ECO:0000256" key="2">
    <source>
        <dbReference type="ARBA" id="ARBA00004746"/>
    </source>
</evidence>
<dbReference type="SUPFAM" id="SSF53383">
    <property type="entry name" value="PLP-dependent transferases"/>
    <property type="match status" value="1"/>
</dbReference>
<dbReference type="InterPro" id="IPR015421">
    <property type="entry name" value="PyrdxlP-dep_Trfase_major"/>
</dbReference>
<evidence type="ECO:0000256" key="7">
    <source>
        <dbReference type="ARBA" id="ARBA00022756"/>
    </source>
</evidence>
<dbReference type="GO" id="GO:0030170">
    <property type="term" value="F:pyridoxal phosphate binding"/>
    <property type="evidence" value="ECO:0007669"/>
    <property type="project" value="InterPro"/>
</dbReference>
<accession>A0A9P1FF51</accession>